<dbReference type="HOGENOM" id="CLU_044516_2_0_1"/>
<dbReference type="GO" id="GO:0000139">
    <property type="term" value="C:Golgi membrane"/>
    <property type="evidence" value="ECO:0007669"/>
    <property type="project" value="TreeGrafter"/>
</dbReference>
<reference evidence="8 9" key="1">
    <citation type="submission" date="2013-03" db="EMBL/GenBank/DDBJ databases">
        <title>The Genome Sequence of Exophiala aquamarina CBS 119918.</title>
        <authorList>
            <consortium name="The Broad Institute Genomics Platform"/>
            <person name="Cuomo C."/>
            <person name="de Hoog S."/>
            <person name="Gorbushina A."/>
            <person name="Walker B."/>
            <person name="Young S.K."/>
            <person name="Zeng Q."/>
            <person name="Gargeya S."/>
            <person name="Fitzgerald M."/>
            <person name="Haas B."/>
            <person name="Abouelleil A."/>
            <person name="Allen A.W."/>
            <person name="Alvarado L."/>
            <person name="Arachchi H.M."/>
            <person name="Berlin A.M."/>
            <person name="Chapman S.B."/>
            <person name="Gainer-Dewar J."/>
            <person name="Goldberg J."/>
            <person name="Griggs A."/>
            <person name="Gujja S."/>
            <person name="Hansen M."/>
            <person name="Howarth C."/>
            <person name="Imamovic A."/>
            <person name="Ireland A."/>
            <person name="Larimer J."/>
            <person name="McCowan C."/>
            <person name="Murphy C."/>
            <person name="Pearson M."/>
            <person name="Poon T.W."/>
            <person name="Priest M."/>
            <person name="Roberts A."/>
            <person name="Saif S."/>
            <person name="Shea T."/>
            <person name="Sisk P."/>
            <person name="Sykes S."/>
            <person name="Wortman J."/>
            <person name="Nusbaum C."/>
            <person name="Birren B."/>
        </authorList>
    </citation>
    <scope>NUCLEOTIDE SEQUENCE [LARGE SCALE GENOMIC DNA]</scope>
    <source>
        <strain evidence="8 9">CBS 119918</strain>
    </source>
</reference>
<evidence type="ECO:0000259" key="7">
    <source>
        <dbReference type="PROSITE" id="PS50115"/>
    </source>
</evidence>
<dbReference type="VEuPathDB" id="FungiDB:A1O9_02023"/>
<accession>A0A072PL30</accession>
<dbReference type="SMART" id="SM00105">
    <property type="entry name" value="ArfGap"/>
    <property type="match status" value="1"/>
</dbReference>
<dbReference type="FunFam" id="1.10.220.150:FF:000014">
    <property type="entry name" value="ADP-ribosylation factor GTPase-activating protein"/>
    <property type="match status" value="1"/>
</dbReference>
<keyword evidence="1" id="KW-0343">GTPase activation</keyword>
<dbReference type="Proteomes" id="UP000027920">
    <property type="component" value="Unassembled WGS sequence"/>
</dbReference>
<feature type="compositionally biased region" description="Polar residues" evidence="6">
    <location>
        <begin position="189"/>
        <end position="198"/>
    </location>
</feature>
<evidence type="ECO:0000256" key="1">
    <source>
        <dbReference type="ARBA" id="ARBA00022468"/>
    </source>
</evidence>
<dbReference type="InterPro" id="IPR038508">
    <property type="entry name" value="ArfGAP_dom_sf"/>
</dbReference>
<evidence type="ECO:0000256" key="3">
    <source>
        <dbReference type="ARBA" id="ARBA00022771"/>
    </source>
</evidence>
<gene>
    <name evidence="8" type="ORF">A1O9_02023</name>
</gene>
<dbReference type="PROSITE" id="PS50115">
    <property type="entry name" value="ARFGAP"/>
    <property type="match status" value="1"/>
</dbReference>
<keyword evidence="9" id="KW-1185">Reference proteome</keyword>
<dbReference type="STRING" id="1182545.A0A072PL30"/>
<dbReference type="GO" id="GO:0006888">
    <property type="term" value="P:endoplasmic reticulum to Golgi vesicle-mediated transport"/>
    <property type="evidence" value="ECO:0007669"/>
    <property type="project" value="EnsemblFungi"/>
</dbReference>
<dbReference type="GO" id="GO:0043001">
    <property type="term" value="P:Golgi to plasma membrane protein transport"/>
    <property type="evidence" value="ECO:0007669"/>
    <property type="project" value="EnsemblFungi"/>
</dbReference>
<keyword evidence="3 5" id="KW-0863">Zinc-finger</keyword>
<feature type="compositionally biased region" description="Basic and acidic residues" evidence="6">
    <location>
        <begin position="378"/>
        <end position="388"/>
    </location>
</feature>
<dbReference type="GO" id="GO:0005856">
    <property type="term" value="C:cytoskeleton"/>
    <property type="evidence" value="ECO:0007669"/>
    <property type="project" value="EnsemblFungi"/>
</dbReference>
<dbReference type="GO" id="GO:0005802">
    <property type="term" value="C:trans-Golgi network"/>
    <property type="evidence" value="ECO:0007669"/>
    <property type="project" value="EnsemblFungi"/>
</dbReference>
<evidence type="ECO:0000313" key="8">
    <source>
        <dbReference type="EMBL" id="KEF60462.1"/>
    </source>
</evidence>
<comment type="caution">
    <text evidence="8">The sequence shown here is derived from an EMBL/GenBank/DDBJ whole genome shotgun (WGS) entry which is preliminary data.</text>
</comment>
<evidence type="ECO:0000313" key="9">
    <source>
        <dbReference type="Proteomes" id="UP000027920"/>
    </source>
</evidence>
<keyword evidence="4" id="KW-0862">Zinc</keyword>
<evidence type="ECO:0000256" key="5">
    <source>
        <dbReference type="PROSITE-ProRule" id="PRU00288"/>
    </source>
</evidence>
<evidence type="ECO:0000256" key="6">
    <source>
        <dbReference type="SAM" id="MobiDB-lite"/>
    </source>
</evidence>
<dbReference type="GO" id="GO:0003779">
    <property type="term" value="F:actin binding"/>
    <property type="evidence" value="ECO:0007669"/>
    <property type="project" value="EnsemblFungi"/>
</dbReference>
<dbReference type="CDD" id="cd08830">
    <property type="entry name" value="ArfGap_ArfGap1"/>
    <property type="match status" value="1"/>
</dbReference>
<dbReference type="Pfam" id="PF01412">
    <property type="entry name" value="ArfGap"/>
    <property type="match status" value="1"/>
</dbReference>
<dbReference type="GO" id="GO:0005768">
    <property type="term" value="C:endosome"/>
    <property type="evidence" value="ECO:0007669"/>
    <property type="project" value="EnsemblFungi"/>
</dbReference>
<dbReference type="InterPro" id="IPR001164">
    <property type="entry name" value="ArfGAP_dom"/>
</dbReference>
<organism evidence="8 9">
    <name type="scientific">Exophiala aquamarina CBS 119918</name>
    <dbReference type="NCBI Taxonomy" id="1182545"/>
    <lineage>
        <taxon>Eukaryota</taxon>
        <taxon>Fungi</taxon>
        <taxon>Dikarya</taxon>
        <taxon>Ascomycota</taxon>
        <taxon>Pezizomycotina</taxon>
        <taxon>Eurotiomycetes</taxon>
        <taxon>Chaetothyriomycetidae</taxon>
        <taxon>Chaetothyriales</taxon>
        <taxon>Herpotrichiellaceae</taxon>
        <taxon>Exophiala</taxon>
    </lineage>
</organism>
<dbReference type="RefSeq" id="XP_013263052.1">
    <property type="nucleotide sequence ID" value="XM_013407598.1"/>
</dbReference>
<dbReference type="Gene3D" id="1.10.220.150">
    <property type="entry name" value="Arf GTPase activating protein"/>
    <property type="match status" value="1"/>
</dbReference>
<feature type="region of interest" description="Disordered" evidence="6">
    <location>
        <begin position="150"/>
        <end position="250"/>
    </location>
</feature>
<dbReference type="PANTHER" id="PTHR46395:SF1">
    <property type="entry name" value="ADP-RIBOSYLATION FACTOR GTPASE-ACTIVATING PROTEIN 1"/>
    <property type="match status" value="1"/>
</dbReference>
<keyword evidence="2" id="KW-0479">Metal-binding</keyword>
<dbReference type="GO" id="GO:0006890">
    <property type="term" value="P:retrograde vesicle-mediated transport, Golgi to endoplasmic reticulum"/>
    <property type="evidence" value="ECO:0007669"/>
    <property type="project" value="EnsemblFungi"/>
</dbReference>
<feature type="compositionally biased region" description="Basic and acidic residues" evidence="6">
    <location>
        <begin position="333"/>
        <end position="343"/>
    </location>
</feature>
<dbReference type="GO" id="GO:0030100">
    <property type="term" value="P:regulation of endocytosis"/>
    <property type="evidence" value="ECO:0007669"/>
    <property type="project" value="TreeGrafter"/>
</dbReference>
<dbReference type="PRINTS" id="PR00405">
    <property type="entry name" value="REVINTRACTNG"/>
</dbReference>
<dbReference type="GeneID" id="25276968"/>
<dbReference type="SUPFAM" id="SSF57863">
    <property type="entry name" value="ArfGap/RecO-like zinc finger"/>
    <property type="match status" value="1"/>
</dbReference>
<proteinExistence type="predicted"/>
<dbReference type="GO" id="GO:0005096">
    <property type="term" value="F:GTPase activator activity"/>
    <property type="evidence" value="ECO:0007669"/>
    <property type="project" value="UniProtKB-KW"/>
</dbReference>
<dbReference type="GO" id="GO:0000278">
    <property type="term" value="P:mitotic cell cycle"/>
    <property type="evidence" value="ECO:0007669"/>
    <property type="project" value="EnsemblFungi"/>
</dbReference>
<evidence type="ECO:0000256" key="2">
    <source>
        <dbReference type="ARBA" id="ARBA00022723"/>
    </source>
</evidence>
<dbReference type="EMBL" id="AMGV01000002">
    <property type="protein sequence ID" value="KEF60462.1"/>
    <property type="molecule type" value="Genomic_DNA"/>
</dbReference>
<sequence length="388" mass="41777">MASKAMWEVDPETRGKLAQLGKKEGAGNDRCCDCGAPSPQWASPKFSTFICLQCAGTHRGLGVHVSFVRSVSMDAFKQNEILRMQYGGNKAWQDFYNKNAAIPFDEATIKERYDSEIGEEWKERLTAQVEEREFDRAAFLKERQAILAKQASRSATPAGGVKSNKQQQPGSTSGSRTASPAPGRPARITSEQKSQNEAYFSRMGEANASRPDNLAPSQGGKYGGFGSAPPEPQSQGSGGMPTADDFSQNPIGALTKGFGWFSATVSKQAKVVNESYIQPTAKNLASTDFASQARNAALTAGQGIQSGAKGAAESFNRFVEGQDEKASSVAQRRNVEPERKDFWDSFGEPADNATKSASSIGTSAMKKTNTPQANPPIKSKDDGWGDDW</sequence>
<feature type="compositionally biased region" description="Polar residues" evidence="6">
    <location>
        <begin position="353"/>
        <end position="372"/>
    </location>
</feature>
<feature type="domain" description="Arf-GAP" evidence="7">
    <location>
        <begin position="14"/>
        <end position="134"/>
    </location>
</feature>
<dbReference type="InterPro" id="IPR037278">
    <property type="entry name" value="ARFGAP/RecO"/>
</dbReference>
<feature type="compositionally biased region" description="Polar residues" evidence="6">
    <location>
        <begin position="163"/>
        <end position="178"/>
    </location>
</feature>
<protein>
    <recommendedName>
        <fullName evidence="7">Arf-GAP domain-containing protein</fullName>
    </recommendedName>
</protein>
<dbReference type="OrthoDB" id="983479at2759"/>
<feature type="region of interest" description="Disordered" evidence="6">
    <location>
        <begin position="319"/>
        <end position="388"/>
    </location>
</feature>
<name>A0A072PL30_9EURO</name>
<dbReference type="GO" id="GO:0007015">
    <property type="term" value="P:actin filament organization"/>
    <property type="evidence" value="ECO:0007669"/>
    <property type="project" value="EnsemblFungi"/>
</dbReference>
<dbReference type="GO" id="GO:0008270">
    <property type="term" value="F:zinc ion binding"/>
    <property type="evidence" value="ECO:0007669"/>
    <property type="project" value="UniProtKB-KW"/>
</dbReference>
<evidence type="ECO:0000256" key="4">
    <source>
        <dbReference type="ARBA" id="ARBA00022833"/>
    </source>
</evidence>
<dbReference type="AlphaFoldDB" id="A0A072PL30"/>
<dbReference type="PANTHER" id="PTHR46395">
    <property type="entry name" value="ADP-RIBOSYLATION FACTOR GTPASE-ACTIVATING PROTEIN 1"/>
    <property type="match status" value="1"/>
</dbReference>
<dbReference type="GO" id="GO:0032012">
    <property type="term" value="P:regulation of ARF protein signal transduction"/>
    <property type="evidence" value="ECO:0007669"/>
    <property type="project" value="TreeGrafter"/>
</dbReference>